<keyword evidence="6" id="KW-1185">Reference proteome</keyword>
<dbReference type="PRINTS" id="PR00503">
    <property type="entry name" value="BROMODOMAIN"/>
</dbReference>
<accession>A0A1J4KDL8</accession>
<feature type="region of interest" description="Disordered" evidence="3">
    <location>
        <begin position="130"/>
        <end position="149"/>
    </location>
</feature>
<sequence length="149" mass="17310">MSMSEYDRNWCDKTLTDFVKWTLTVPFRAPVDPIRDGAEHYLDIIKKPMDFGTMRKKLNENQYADVKEFVADVHLICDNATKFNGDNSMYAFMASDIAKRIDEKFKEKPTSLEDEWQKRLENVVNRLHEHVAKAPPPISNNETEAKPSV</sequence>
<dbReference type="Proteomes" id="UP000179807">
    <property type="component" value="Unassembled WGS sequence"/>
</dbReference>
<dbReference type="GO" id="GO:0005634">
    <property type="term" value="C:nucleus"/>
    <property type="evidence" value="ECO:0007669"/>
    <property type="project" value="TreeGrafter"/>
</dbReference>
<evidence type="ECO:0000313" key="6">
    <source>
        <dbReference type="Proteomes" id="UP000179807"/>
    </source>
</evidence>
<dbReference type="AlphaFoldDB" id="A0A1J4KDL8"/>
<comment type="caution">
    <text evidence="5">The sequence shown here is derived from an EMBL/GenBank/DDBJ whole genome shotgun (WGS) entry which is preliminary data.</text>
</comment>
<reference evidence="5" key="1">
    <citation type="submission" date="2016-10" db="EMBL/GenBank/DDBJ databases">
        <authorList>
            <person name="Benchimol M."/>
            <person name="Almeida L.G."/>
            <person name="Vasconcelos A.T."/>
            <person name="Perreira-Neves A."/>
            <person name="Rosa I.A."/>
            <person name="Tasca T."/>
            <person name="Bogo M.R."/>
            <person name="de Souza W."/>
        </authorList>
    </citation>
    <scope>NUCLEOTIDE SEQUENCE [LARGE SCALE GENOMIC DNA]</scope>
    <source>
        <strain evidence="5">K</strain>
    </source>
</reference>
<dbReference type="EMBL" id="MLAK01000651">
    <property type="protein sequence ID" value="OHT09008.1"/>
    <property type="molecule type" value="Genomic_DNA"/>
</dbReference>
<dbReference type="GeneID" id="94837158"/>
<dbReference type="VEuPathDB" id="TrichDB:TRFO_22254"/>
<proteinExistence type="predicted"/>
<evidence type="ECO:0000256" key="2">
    <source>
        <dbReference type="PROSITE-ProRule" id="PRU00035"/>
    </source>
</evidence>
<dbReference type="PANTHER" id="PTHR22880">
    <property type="entry name" value="FALZ-RELATED BROMODOMAIN-CONTAINING PROTEINS"/>
    <property type="match status" value="1"/>
</dbReference>
<keyword evidence="1 2" id="KW-0103">Bromodomain</keyword>
<dbReference type="SMART" id="SM00297">
    <property type="entry name" value="BROMO"/>
    <property type="match status" value="1"/>
</dbReference>
<dbReference type="OrthoDB" id="21449at2759"/>
<evidence type="ECO:0000256" key="3">
    <source>
        <dbReference type="SAM" id="MobiDB-lite"/>
    </source>
</evidence>
<feature type="domain" description="Bromo" evidence="4">
    <location>
        <begin position="19"/>
        <end position="91"/>
    </location>
</feature>
<dbReference type="InterPro" id="IPR036427">
    <property type="entry name" value="Bromodomain-like_sf"/>
</dbReference>
<dbReference type="SUPFAM" id="SSF47370">
    <property type="entry name" value="Bromodomain"/>
    <property type="match status" value="1"/>
</dbReference>
<dbReference type="PANTHER" id="PTHR22880:SF225">
    <property type="entry name" value="BROMODOMAIN-CONTAINING PROTEIN BET-1-RELATED"/>
    <property type="match status" value="1"/>
</dbReference>
<organism evidence="5 6">
    <name type="scientific">Tritrichomonas foetus</name>
    <dbReference type="NCBI Taxonomy" id="1144522"/>
    <lineage>
        <taxon>Eukaryota</taxon>
        <taxon>Metamonada</taxon>
        <taxon>Parabasalia</taxon>
        <taxon>Tritrichomonadida</taxon>
        <taxon>Tritrichomonadidae</taxon>
        <taxon>Tritrichomonas</taxon>
    </lineage>
</organism>
<evidence type="ECO:0000259" key="4">
    <source>
        <dbReference type="PROSITE" id="PS50014"/>
    </source>
</evidence>
<name>A0A1J4KDL8_9EUKA</name>
<dbReference type="PROSITE" id="PS50014">
    <property type="entry name" value="BROMODOMAIN_2"/>
    <property type="match status" value="1"/>
</dbReference>
<dbReference type="GO" id="GO:0000785">
    <property type="term" value="C:chromatin"/>
    <property type="evidence" value="ECO:0007669"/>
    <property type="project" value="TreeGrafter"/>
</dbReference>
<dbReference type="Pfam" id="PF00439">
    <property type="entry name" value="Bromodomain"/>
    <property type="match status" value="1"/>
</dbReference>
<dbReference type="Gene3D" id="1.20.920.10">
    <property type="entry name" value="Bromodomain-like"/>
    <property type="match status" value="1"/>
</dbReference>
<protein>
    <submittedName>
        <fullName evidence="5">Bromodomain containing protein</fullName>
    </submittedName>
</protein>
<dbReference type="RefSeq" id="XP_068362144.1">
    <property type="nucleotide sequence ID" value="XM_068502454.1"/>
</dbReference>
<dbReference type="InterPro" id="IPR050935">
    <property type="entry name" value="Bromo_chromatin_reader"/>
</dbReference>
<dbReference type="GO" id="GO:0006355">
    <property type="term" value="P:regulation of DNA-templated transcription"/>
    <property type="evidence" value="ECO:0007669"/>
    <property type="project" value="TreeGrafter"/>
</dbReference>
<dbReference type="InterPro" id="IPR001487">
    <property type="entry name" value="Bromodomain"/>
</dbReference>
<gene>
    <name evidence="5" type="ORF">TRFO_22254</name>
</gene>
<evidence type="ECO:0000313" key="5">
    <source>
        <dbReference type="EMBL" id="OHT09008.1"/>
    </source>
</evidence>
<evidence type="ECO:0000256" key="1">
    <source>
        <dbReference type="ARBA" id="ARBA00023117"/>
    </source>
</evidence>
<dbReference type="GO" id="GO:0006338">
    <property type="term" value="P:chromatin remodeling"/>
    <property type="evidence" value="ECO:0007669"/>
    <property type="project" value="TreeGrafter"/>
</dbReference>